<dbReference type="Proteomes" id="UP000035720">
    <property type="component" value="Unassembled WGS sequence"/>
</dbReference>
<dbReference type="AlphaFoldDB" id="A0A077MGH5"/>
<reference evidence="2 3" key="1">
    <citation type="journal article" date="2013" name="ISME J.">
        <title>A metabolic model for members of the genus Tetrasphaera involved in enhanced biological phosphorus removal.</title>
        <authorList>
            <person name="Kristiansen R."/>
            <person name="Nguyen H.T.T."/>
            <person name="Saunders A.M."/>
            <person name="Nielsen J.L."/>
            <person name="Wimmer R."/>
            <person name="Le V.Q."/>
            <person name="McIlroy S.J."/>
            <person name="Petrovski S."/>
            <person name="Seviour R.J."/>
            <person name="Calteau A."/>
            <person name="Nielsen K.L."/>
            <person name="Nielsen P.H."/>
        </authorList>
    </citation>
    <scope>NUCLEOTIDE SEQUENCE [LARGE SCALE GENOMIC DNA]</scope>
    <source>
        <strain evidence="2 3">Ben 74</strain>
    </source>
</reference>
<dbReference type="EMBL" id="CAJC01000187">
    <property type="protein sequence ID" value="CCI54472.1"/>
    <property type="molecule type" value="Genomic_DNA"/>
</dbReference>
<gene>
    <name evidence="2" type="ORF">BN13_730002</name>
</gene>
<feature type="signal peptide" evidence="1">
    <location>
        <begin position="1"/>
        <end position="18"/>
    </location>
</feature>
<dbReference type="RefSeq" id="WP_157038564.1">
    <property type="nucleotide sequence ID" value="NZ_HF571038.1"/>
</dbReference>
<feature type="chain" id="PRO_5039222909" description="Lipoprotein" evidence="1">
    <location>
        <begin position="19"/>
        <end position="146"/>
    </location>
</feature>
<accession>A0A077MGH5</accession>
<organism evidence="2 3">
    <name type="scientific">Nostocoides jenkinsii Ben 74</name>
    <dbReference type="NCBI Taxonomy" id="1193518"/>
    <lineage>
        <taxon>Bacteria</taxon>
        <taxon>Bacillati</taxon>
        <taxon>Actinomycetota</taxon>
        <taxon>Actinomycetes</taxon>
        <taxon>Micrococcales</taxon>
        <taxon>Intrasporangiaceae</taxon>
        <taxon>Nostocoides</taxon>
    </lineage>
</organism>
<evidence type="ECO:0000313" key="3">
    <source>
        <dbReference type="Proteomes" id="UP000035720"/>
    </source>
</evidence>
<name>A0A077MGH5_9MICO</name>
<keyword evidence="3" id="KW-1185">Reference proteome</keyword>
<proteinExistence type="predicted"/>
<evidence type="ECO:0008006" key="4">
    <source>
        <dbReference type="Google" id="ProtNLM"/>
    </source>
</evidence>
<sequence>MRKPLVPLVAAACMLSLAGCGGEAAKPSGKDVSISAVTKGTADQACADLFGKASGIGAKFGENEFTWVGNPMYEDKMSCTLTPVGKKAADGPLHITMSKSGAAADADFVLGEWKFDMYDGGEGEWSDTQKKAVQDLIEAAAPHVKN</sequence>
<evidence type="ECO:0000256" key="1">
    <source>
        <dbReference type="SAM" id="SignalP"/>
    </source>
</evidence>
<keyword evidence="1" id="KW-0732">Signal</keyword>
<protein>
    <recommendedName>
        <fullName evidence="4">Lipoprotein</fullName>
    </recommendedName>
</protein>
<evidence type="ECO:0000313" key="2">
    <source>
        <dbReference type="EMBL" id="CCI54472.1"/>
    </source>
</evidence>
<comment type="caution">
    <text evidence="2">The sequence shown here is derived from an EMBL/GenBank/DDBJ whole genome shotgun (WGS) entry which is preliminary data.</text>
</comment>
<dbReference type="PROSITE" id="PS51257">
    <property type="entry name" value="PROKAR_LIPOPROTEIN"/>
    <property type="match status" value="1"/>
</dbReference>